<accession>A0A0V1J3T1</accession>
<comment type="caution">
    <text evidence="1">The sequence shown here is derived from an EMBL/GenBank/DDBJ whole genome shotgun (WGS) entry which is preliminary data.</text>
</comment>
<sequence length="35" mass="4286">MNINRHKPCFLRNSTNLRFQQRGACFKPYKLRFSL</sequence>
<dbReference type="OrthoDB" id="10609392at2759"/>
<proteinExistence type="predicted"/>
<organism evidence="1 2">
    <name type="scientific">Trichinella nativa</name>
    <dbReference type="NCBI Taxonomy" id="6335"/>
    <lineage>
        <taxon>Eukaryota</taxon>
        <taxon>Metazoa</taxon>
        <taxon>Ecdysozoa</taxon>
        <taxon>Nematoda</taxon>
        <taxon>Enoplea</taxon>
        <taxon>Dorylaimia</taxon>
        <taxon>Trichinellida</taxon>
        <taxon>Trichinellidae</taxon>
        <taxon>Trichinella</taxon>
    </lineage>
</organism>
<dbReference type="AlphaFoldDB" id="A0A0V1J3T1"/>
<keyword evidence="2" id="KW-1185">Reference proteome</keyword>
<dbReference type="Proteomes" id="UP000054721">
    <property type="component" value="Unassembled WGS sequence"/>
</dbReference>
<gene>
    <name evidence="1" type="ORF">T02_510</name>
</gene>
<evidence type="ECO:0000313" key="1">
    <source>
        <dbReference type="EMBL" id="KRZ29668.1"/>
    </source>
</evidence>
<reference evidence="1 2" key="1">
    <citation type="submission" date="2015-05" db="EMBL/GenBank/DDBJ databases">
        <title>Evolution of Trichinella species and genotypes.</title>
        <authorList>
            <person name="Korhonen P.K."/>
            <person name="Edoardo P."/>
            <person name="Giuseppe L.R."/>
            <person name="Gasser R.B."/>
        </authorList>
    </citation>
    <scope>NUCLEOTIDE SEQUENCE [LARGE SCALE GENOMIC DNA]</scope>
    <source>
        <strain evidence="1">ISS10</strain>
    </source>
</reference>
<name>A0A0V1J3T1_9BILA</name>
<evidence type="ECO:0000313" key="2">
    <source>
        <dbReference type="Proteomes" id="UP000054721"/>
    </source>
</evidence>
<protein>
    <submittedName>
        <fullName evidence="1">Uncharacterized protein</fullName>
    </submittedName>
</protein>
<dbReference type="EMBL" id="JYDW01004039">
    <property type="protein sequence ID" value="KRZ29668.1"/>
    <property type="molecule type" value="Genomic_DNA"/>
</dbReference>